<name>A0A1Y6K1F1_9CHLR</name>
<evidence type="ECO:0000313" key="1">
    <source>
        <dbReference type="EMBL" id="SMX53483.1"/>
    </source>
</evidence>
<dbReference type="RefSeq" id="WP_087863210.1">
    <property type="nucleotide sequence ID" value="NZ_LT859958.1"/>
</dbReference>
<proteinExistence type="predicted"/>
<dbReference type="OrthoDB" id="9811153at2"/>
<accession>A0A1Y6K1F1</accession>
<gene>
    <name evidence="1" type="ORF">CFX1CAM_0417</name>
</gene>
<sequence>MIEEIFTLARGPERTVEKVVQDDNVDYIHMLFNKDEGLPPHYSNSNVYMTVLQGTLTIGLNDQDDHFYPAGTLLKIPYQTKMNVRNTHEDLLELLVIKAPAPKNYPRD</sequence>
<evidence type="ECO:0000313" key="2">
    <source>
        <dbReference type="Proteomes" id="UP000195514"/>
    </source>
</evidence>
<dbReference type="AlphaFoldDB" id="A0A1Y6K1F1"/>
<dbReference type="EMBL" id="LT859958">
    <property type="protein sequence ID" value="SMX53483.1"/>
    <property type="molecule type" value="Genomic_DNA"/>
</dbReference>
<dbReference type="KEGG" id="abat:CFX1CAM_0417"/>
<reference evidence="2" key="1">
    <citation type="submission" date="2017-05" db="EMBL/GenBank/DDBJ databases">
        <authorList>
            <person name="Kirkegaard R."/>
            <person name="Mcilroy J S."/>
        </authorList>
    </citation>
    <scope>NUCLEOTIDE SEQUENCE [LARGE SCALE GENOMIC DNA]</scope>
</reference>
<dbReference type="CDD" id="cd20290">
    <property type="entry name" value="cupin_Mj0764-like"/>
    <property type="match status" value="1"/>
</dbReference>
<dbReference type="Gene3D" id="2.60.120.10">
    <property type="entry name" value="Jelly Rolls"/>
    <property type="match status" value="1"/>
</dbReference>
<dbReference type="Proteomes" id="UP000195514">
    <property type="component" value="Chromosome I"/>
</dbReference>
<organism evidence="1 2">
    <name type="scientific">Candidatus Brevifilum fermentans</name>
    <dbReference type="NCBI Taxonomy" id="1986204"/>
    <lineage>
        <taxon>Bacteria</taxon>
        <taxon>Bacillati</taxon>
        <taxon>Chloroflexota</taxon>
        <taxon>Anaerolineae</taxon>
        <taxon>Anaerolineales</taxon>
        <taxon>Anaerolineaceae</taxon>
        <taxon>Candidatus Brevifilum</taxon>
    </lineage>
</organism>
<dbReference type="SUPFAM" id="SSF51182">
    <property type="entry name" value="RmlC-like cupins"/>
    <property type="match status" value="1"/>
</dbReference>
<dbReference type="InterPro" id="IPR014710">
    <property type="entry name" value="RmlC-like_jellyroll"/>
</dbReference>
<protein>
    <submittedName>
        <fullName evidence="1">Putative cytoplasmic protein</fullName>
    </submittedName>
</protein>
<dbReference type="InterPro" id="IPR011051">
    <property type="entry name" value="RmlC_Cupin_sf"/>
</dbReference>
<keyword evidence="2" id="KW-1185">Reference proteome</keyword>